<organism evidence="2 3">
    <name type="scientific">Gossypium stocksii</name>
    <dbReference type="NCBI Taxonomy" id="47602"/>
    <lineage>
        <taxon>Eukaryota</taxon>
        <taxon>Viridiplantae</taxon>
        <taxon>Streptophyta</taxon>
        <taxon>Embryophyta</taxon>
        <taxon>Tracheophyta</taxon>
        <taxon>Spermatophyta</taxon>
        <taxon>Magnoliopsida</taxon>
        <taxon>eudicotyledons</taxon>
        <taxon>Gunneridae</taxon>
        <taxon>Pentapetalae</taxon>
        <taxon>rosids</taxon>
        <taxon>malvids</taxon>
        <taxon>Malvales</taxon>
        <taxon>Malvaceae</taxon>
        <taxon>Malvoideae</taxon>
        <taxon>Gossypium</taxon>
    </lineage>
</organism>
<feature type="compositionally biased region" description="Polar residues" evidence="1">
    <location>
        <begin position="73"/>
        <end position="83"/>
    </location>
</feature>
<dbReference type="Proteomes" id="UP000828251">
    <property type="component" value="Unassembled WGS sequence"/>
</dbReference>
<feature type="region of interest" description="Disordered" evidence="1">
    <location>
        <begin position="159"/>
        <end position="202"/>
    </location>
</feature>
<name>A0A9D4AEC8_9ROSI</name>
<comment type="caution">
    <text evidence="2">The sequence shown here is derived from an EMBL/GenBank/DDBJ whole genome shotgun (WGS) entry which is preliminary data.</text>
</comment>
<feature type="compositionally biased region" description="Basic and acidic residues" evidence="1">
    <location>
        <begin position="58"/>
        <end position="67"/>
    </location>
</feature>
<feature type="compositionally biased region" description="Polar residues" evidence="1">
    <location>
        <begin position="105"/>
        <end position="116"/>
    </location>
</feature>
<protein>
    <submittedName>
        <fullName evidence="2">Uncharacterized protein</fullName>
    </submittedName>
</protein>
<evidence type="ECO:0000256" key="1">
    <source>
        <dbReference type="SAM" id="MobiDB-lite"/>
    </source>
</evidence>
<dbReference type="EMBL" id="JAIQCV010000004">
    <property type="protein sequence ID" value="KAH1108526.1"/>
    <property type="molecule type" value="Genomic_DNA"/>
</dbReference>
<accession>A0A9D4AEC8</accession>
<sequence length="202" mass="22996">MDPNVLLNDNDHIAANVDKDLYRIVRPRLHDPVTKLEKVPDPWGTYERLLRRVPSNDEEGRLTHIKPDLNPQYEASGSSSHNLDPNPLPEIPSSFEDIFGDNIDPQYSTRSESSSYHPELHPETRTPTIKDIFPLAPLVTQYPFTLDYGVYDYSTFLSTPDGPPEAGPNNYQTSERGARHHRRRHPDHYTPALGTSPGSRQF</sequence>
<dbReference type="AlphaFoldDB" id="A0A9D4AEC8"/>
<feature type="region of interest" description="Disordered" evidence="1">
    <location>
        <begin position="58"/>
        <end position="125"/>
    </location>
</feature>
<evidence type="ECO:0000313" key="2">
    <source>
        <dbReference type="EMBL" id="KAH1108526.1"/>
    </source>
</evidence>
<proteinExistence type="predicted"/>
<keyword evidence="3" id="KW-1185">Reference proteome</keyword>
<reference evidence="2 3" key="1">
    <citation type="journal article" date="2021" name="Plant Biotechnol. J.">
        <title>Multi-omics assisted identification of the key and species-specific regulatory components of drought-tolerant mechanisms in Gossypium stocksii.</title>
        <authorList>
            <person name="Yu D."/>
            <person name="Ke L."/>
            <person name="Zhang D."/>
            <person name="Wu Y."/>
            <person name="Sun Y."/>
            <person name="Mei J."/>
            <person name="Sun J."/>
            <person name="Sun Y."/>
        </authorList>
    </citation>
    <scope>NUCLEOTIDE SEQUENCE [LARGE SCALE GENOMIC DNA]</scope>
    <source>
        <strain evidence="3">cv. E1</strain>
        <tissue evidence="2">Leaf</tissue>
    </source>
</reference>
<evidence type="ECO:0000313" key="3">
    <source>
        <dbReference type="Proteomes" id="UP000828251"/>
    </source>
</evidence>
<gene>
    <name evidence="2" type="ORF">J1N35_012294</name>
</gene>